<evidence type="ECO:0000313" key="3">
    <source>
        <dbReference type="Proteomes" id="UP000218327"/>
    </source>
</evidence>
<keyword evidence="1" id="KW-0812">Transmembrane</keyword>
<accession>A0A2A5AF44</accession>
<gene>
    <name evidence="2" type="ORF">COA96_17305</name>
</gene>
<comment type="caution">
    <text evidence="2">The sequence shown here is derived from an EMBL/GenBank/DDBJ whole genome shotgun (WGS) entry which is preliminary data.</text>
</comment>
<protein>
    <submittedName>
        <fullName evidence="2">Uncharacterized protein</fullName>
    </submittedName>
</protein>
<dbReference type="Proteomes" id="UP000218327">
    <property type="component" value="Unassembled WGS sequence"/>
</dbReference>
<sequence length="115" mass="12626">MQSEVANYGLFWLAYLSAAAVFYLVLWKATDLLASRWLPYLIRAVAGAVILTPWYTNSNDSLMAPALMIVILDGITIGSEAATRSIVPLILAIVFAILLATAILIFVKIKNRINK</sequence>
<evidence type="ECO:0000256" key="1">
    <source>
        <dbReference type="SAM" id="Phobius"/>
    </source>
</evidence>
<reference evidence="3" key="1">
    <citation type="submission" date="2017-08" db="EMBL/GenBank/DDBJ databases">
        <title>A dynamic microbial community with high functional redundancy inhabits the cold, oxic subseafloor aquifer.</title>
        <authorList>
            <person name="Tully B.J."/>
            <person name="Wheat C.G."/>
            <person name="Glazer B.T."/>
            <person name="Huber J.A."/>
        </authorList>
    </citation>
    <scope>NUCLEOTIDE SEQUENCE [LARGE SCALE GENOMIC DNA]</scope>
</reference>
<organism evidence="2 3">
    <name type="scientific">SAR86 cluster bacterium</name>
    <dbReference type="NCBI Taxonomy" id="2030880"/>
    <lineage>
        <taxon>Bacteria</taxon>
        <taxon>Pseudomonadati</taxon>
        <taxon>Pseudomonadota</taxon>
        <taxon>Gammaproteobacteria</taxon>
        <taxon>SAR86 cluster</taxon>
    </lineage>
</organism>
<proteinExistence type="predicted"/>
<feature type="transmembrane region" description="Helical" evidence="1">
    <location>
        <begin position="38"/>
        <end position="56"/>
    </location>
</feature>
<dbReference type="EMBL" id="NVVJ01000103">
    <property type="protein sequence ID" value="PCJ17932.1"/>
    <property type="molecule type" value="Genomic_DNA"/>
</dbReference>
<keyword evidence="1" id="KW-0472">Membrane</keyword>
<feature type="transmembrane region" description="Helical" evidence="1">
    <location>
        <begin position="6"/>
        <end position="26"/>
    </location>
</feature>
<feature type="transmembrane region" description="Helical" evidence="1">
    <location>
        <begin position="86"/>
        <end position="107"/>
    </location>
</feature>
<evidence type="ECO:0000313" key="2">
    <source>
        <dbReference type="EMBL" id="PCJ17932.1"/>
    </source>
</evidence>
<name>A0A2A5AF44_9GAMM</name>
<dbReference type="AlphaFoldDB" id="A0A2A5AF44"/>
<keyword evidence="1" id="KW-1133">Transmembrane helix</keyword>